<keyword evidence="9" id="KW-0539">Nucleus</keyword>
<keyword evidence="5" id="KW-0156">Chromatin regulator</keyword>
<dbReference type="RefSeq" id="XP_031557839.1">
    <property type="nucleotide sequence ID" value="XM_031701979.1"/>
</dbReference>
<dbReference type="GO" id="GO:0000403">
    <property type="term" value="F:Y-form DNA binding"/>
    <property type="evidence" value="ECO:0007669"/>
    <property type="project" value="TreeGrafter"/>
</dbReference>
<evidence type="ECO:0000256" key="7">
    <source>
        <dbReference type="ARBA" id="ARBA00023125"/>
    </source>
</evidence>
<evidence type="ECO:0000256" key="5">
    <source>
        <dbReference type="ARBA" id="ARBA00022853"/>
    </source>
</evidence>
<protein>
    <recommendedName>
        <fullName evidence="2">Menin</fullName>
    </recommendedName>
</protein>
<dbReference type="InterPro" id="IPR007747">
    <property type="entry name" value="Menin"/>
</dbReference>
<evidence type="ECO:0000256" key="6">
    <source>
        <dbReference type="ARBA" id="ARBA00023015"/>
    </source>
</evidence>
<dbReference type="GO" id="GO:0000785">
    <property type="term" value="C:chromatin"/>
    <property type="evidence" value="ECO:0007669"/>
    <property type="project" value="TreeGrafter"/>
</dbReference>
<proteinExistence type="predicted"/>
<keyword evidence="11" id="KW-1185">Reference proteome</keyword>
<dbReference type="FunCoup" id="A0A6P8HN94">
    <property type="interactions" value="1570"/>
</dbReference>
<evidence type="ECO:0000256" key="9">
    <source>
        <dbReference type="ARBA" id="ARBA00023242"/>
    </source>
</evidence>
<dbReference type="Pfam" id="PF05053">
    <property type="entry name" value="Menin"/>
    <property type="match status" value="2"/>
</dbReference>
<dbReference type="PANTHER" id="PTHR12693">
    <property type="entry name" value="MENIN"/>
    <property type="match status" value="1"/>
</dbReference>
<dbReference type="OrthoDB" id="5962932at2759"/>
<accession>A0A6P8HN94</accession>
<dbReference type="GO" id="GO:0003682">
    <property type="term" value="F:chromatin binding"/>
    <property type="evidence" value="ECO:0007669"/>
    <property type="project" value="TreeGrafter"/>
</dbReference>
<keyword evidence="6" id="KW-0805">Transcription regulation</keyword>
<dbReference type="AlphaFoldDB" id="A0A6P8HN94"/>
<dbReference type="InParanoid" id="A0A6P8HN94"/>
<dbReference type="KEGG" id="aten:116294382"/>
<evidence type="ECO:0000256" key="10">
    <source>
        <dbReference type="SAM" id="MobiDB-lite"/>
    </source>
</evidence>
<feature type="unsure residue" description="D or N" evidence="12">
    <location>
        <position position="426"/>
    </location>
</feature>
<keyword evidence="3" id="KW-0678">Repressor</keyword>
<feature type="region of interest" description="Disordered" evidence="10">
    <location>
        <begin position="414"/>
        <end position="439"/>
    </location>
</feature>
<comment type="subcellular location">
    <subcellularLocation>
        <location evidence="1">Nucleus</location>
    </subcellularLocation>
</comment>
<dbReference type="GO" id="GO:0006357">
    <property type="term" value="P:regulation of transcription by RNA polymerase II"/>
    <property type="evidence" value="ECO:0007669"/>
    <property type="project" value="TreeGrafter"/>
</dbReference>
<evidence type="ECO:0000256" key="1">
    <source>
        <dbReference type="ARBA" id="ARBA00004123"/>
    </source>
</evidence>
<dbReference type="PANTHER" id="PTHR12693:SF3">
    <property type="entry name" value="MENIN"/>
    <property type="match status" value="1"/>
</dbReference>
<dbReference type="GO" id="GO:0008285">
    <property type="term" value="P:negative regulation of cell population proliferation"/>
    <property type="evidence" value="ECO:0007669"/>
    <property type="project" value="TreeGrafter"/>
</dbReference>
<evidence type="ECO:0000256" key="2">
    <source>
        <dbReference type="ARBA" id="ARBA00021162"/>
    </source>
</evidence>
<reference evidence="12" key="1">
    <citation type="submission" date="2025-08" db="UniProtKB">
        <authorList>
            <consortium name="RefSeq"/>
        </authorList>
    </citation>
    <scope>IDENTIFICATION</scope>
    <source>
        <tissue evidence="12">Tentacle</tissue>
    </source>
</reference>
<dbReference type="CDD" id="cd14456">
    <property type="entry name" value="Menin"/>
    <property type="match status" value="1"/>
</dbReference>
<evidence type="ECO:0000256" key="4">
    <source>
        <dbReference type="ARBA" id="ARBA00022553"/>
    </source>
</evidence>
<dbReference type="Proteomes" id="UP000515163">
    <property type="component" value="Unplaced"/>
</dbReference>
<keyword evidence="7" id="KW-0238">DNA-binding</keyword>
<dbReference type="GO" id="GO:0000976">
    <property type="term" value="F:transcription cis-regulatory region binding"/>
    <property type="evidence" value="ECO:0007669"/>
    <property type="project" value="TreeGrafter"/>
</dbReference>
<organism evidence="11 12">
    <name type="scientific">Actinia tenebrosa</name>
    <name type="common">Australian red waratah sea anemone</name>
    <dbReference type="NCBI Taxonomy" id="6105"/>
    <lineage>
        <taxon>Eukaryota</taxon>
        <taxon>Metazoa</taxon>
        <taxon>Cnidaria</taxon>
        <taxon>Anthozoa</taxon>
        <taxon>Hexacorallia</taxon>
        <taxon>Actiniaria</taxon>
        <taxon>Actiniidae</taxon>
        <taxon>Actinia</taxon>
    </lineage>
</organism>
<evidence type="ECO:0000256" key="3">
    <source>
        <dbReference type="ARBA" id="ARBA00022491"/>
    </source>
</evidence>
<sequence length="540" mass="61465">MDSRKNFFPLKDVKSVVEYFKEELKKEQPNLAQLSLILGFFEGANTCKGGTSNPDTCPTLDEETFDALYCKFMALLQQDFSFNAENKPATRELVKSVADLVWGCLAKSYFKDRPHIQNLYSFLTGNRLDCFGVAFTVVAMCQALGYNDVHLCLSEDHAWVCFGKDGSETAEVTWHGKGNEDKRGKPVEITNENGSSWLYLNGYAVQCTRYTEVASIVSSINAGINPNTDSIELAKLQQELLWVLYDLGHLKRYPMALANLADLEEISPSPERPPCKQIFEKAISVAKEFYNDQHIYPYTYLGGYYNRKKQYYEAMRCWVDAAHVAGKYNYSKEDEEMFKEFYEIANDLIPNILKSDSDKQDVTKDPLFFSLMLQFYDGICLWEEGSQTPVIHADWAKKLVQSIGKFSPECRSTFSAEKEEKSETSDNGDSTSSVEKEKPAKPEVSLVFKSAKMKDLHKLITSSGKLNTSAIKLQLTAQSQVSIPKSRRRSSMKADVYLYDYDDQIKEEGGGEDEDDDAFLRKKKRRVKKDADRNWNATLF</sequence>
<dbReference type="GO" id="GO:0045786">
    <property type="term" value="P:negative regulation of cell cycle"/>
    <property type="evidence" value="ECO:0007669"/>
    <property type="project" value="TreeGrafter"/>
</dbReference>
<name>A0A6P8HN94_ACTTE</name>
<evidence type="ECO:0000313" key="11">
    <source>
        <dbReference type="Proteomes" id="UP000515163"/>
    </source>
</evidence>
<keyword evidence="8" id="KW-0804">Transcription</keyword>
<evidence type="ECO:0000313" key="12">
    <source>
        <dbReference type="RefSeq" id="XP_031557839.1"/>
    </source>
</evidence>
<dbReference type="GO" id="GO:0035097">
    <property type="term" value="C:histone methyltransferase complex"/>
    <property type="evidence" value="ECO:0007669"/>
    <property type="project" value="TreeGrafter"/>
</dbReference>
<keyword evidence="4" id="KW-0597">Phosphoprotein</keyword>
<dbReference type="GO" id="GO:0006325">
    <property type="term" value="P:chromatin organization"/>
    <property type="evidence" value="ECO:0007669"/>
    <property type="project" value="UniProtKB-KW"/>
</dbReference>
<gene>
    <name evidence="12" type="primary">LOC116294382</name>
</gene>
<evidence type="ECO:0000256" key="8">
    <source>
        <dbReference type="ARBA" id="ARBA00023163"/>
    </source>
</evidence>